<evidence type="ECO:0000256" key="1">
    <source>
        <dbReference type="ARBA" id="ARBA00004496"/>
    </source>
</evidence>
<dbReference type="Pfam" id="PF13242">
    <property type="entry name" value="Hydrolase_like"/>
    <property type="match status" value="1"/>
</dbReference>
<feature type="binding site" evidence="9">
    <location>
        <begin position="26"/>
        <end position="28"/>
    </location>
    <ligand>
        <name>substrate</name>
    </ligand>
</feature>
<evidence type="ECO:0000256" key="11">
    <source>
        <dbReference type="PIRSR" id="PIRSR004682-4"/>
    </source>
</evidence>
<feature type="site" description="Contributes to substrate recognition" evidence="10">
    <location>
        <position position="127"/>
    </location>
</feature>
<dbReference type="InterPro" id="IPR004446">
    <property type="entry name" value="Heptose_bisP_phosphatase"/>
</dbReference>
<dbReference type="GO" id="GO:0005737">
    <property type="term" value="C:cytoplasm"/>
    <property type="evidence" value="ECO:0007669"/>
    <property type="project" value="UniProtKB-SubCell"/>
</dbReference>
<name>A7HUC6_PARL1</name>
<dbReference type="RefSeq" id="WP_012110805.1">
    <property type="nucleotide sequence ID" value="NC_009719.1"/>
</dbReference>
<dbReference type="PANTHER" id="PTHR42891:SF1">
    <property type="entry name" value="D-GLYCERO-BETA-D-MANNO-HEPTOSE-1,7-BISPHOSPHATE 7-PHOSPHATASE"/>
    <property type="match status" value="1"/>
</dbReference>
<keyword evidence="5 7" id="KW-0119">Carbohydrate metabolism</keyword>
<evidence type="ECO:0000313" key="13">
    <source>
        <dbReference type="Proteomes" id="UP000006377"/>
    </source>
</evidence>
<feature type="binding site" evidence="11">
    <location>
        <position position="26"/>
    </location>
    <ligand>
        <name>Mg(2+)</name>
        <dbReference type="ChEBI" id="CHEBI:18420"/>
    </ligand>
</feature>
<dbReference type="OrthoDB" id="9814110at2"/>
<comment type="cofactor">
    <cofactor evidence="11">
        <name>Mg(2+)</name>
        <dbReference type="ChEBI" id="CHEBI:18420"/>
    </cofactor>
</comment>
<keyword evidence="11" id="KW-0460">Magnesium</keyword>
<accession>A7HUC6</accession>
<keyword evidence="3 11" id="KW-0479">Metal-binding</keyword>
<feature type="binding site" evidence="11">
    <location>
        <position position="154"/>
    </location>
    <ligand>
        <name>Mg(2+)</name>
        <dbReference type="ChEBI" id="CHEBI:18420"/>
    </ligand>
</feature>
<protein>
    <recommendedName>
        <fullName evidence="6 7">D,D-heptose 1,7-bisphosphate phosphatase</fullName>
        <ecNumber evidence="7">3.1.3.-</ecNumber>
    </recommendedName>
</protein>
<feature type="site" description="Stabilizes the phosphoryl group" evidence="10">
    <location>
        <position position="128"/>
    </location>
</feature>
<keyword evidence="4 7" id="KW-0378">Hydrolase</keyword>
<feature type="binding site" evidence="9">
    <location>
        <position position="154"/>
    </location>
    <ligand>
        <name>substrate</name>
    </ligand>
</feature>
<dbReference type="InterPro" id="IPR006543">
    <property type="entry name" value="Histidinol-phos"/>
</dbReference>
<dbReference type="KEGG" id="pla:Plav_1894"/>
<dbReference type="Gene3D" id="3.40.50.1000">
    <property type="entry name" value="HAD superfamily/HAD-like"/>
    <property type="match status" value="1"/>
</dbReference>
<evidence type="ECO:0000256" key="8">
    <source>
        <dbReference type="PIRSR" id="PIRSR004682-1"/>
    </source>
</evidence>
<keyword evidence="2 7" id="KW-0963">Cytoplasm</keyword>
<evidence type="ECO:0000256" key="3">
    <source>
        <dbReference type="ARBA" id="ARBA00022723"/>
    </source>
</evidence>
<evidence type="ECO:0000256" key="5">
    <source>
        <dbReference type="ARBA" id="ARBA00023277"/>
    </source>
</evidence>
<dbReference type="InterPro" id="IPR006549">
    <property type="entry name" value="HAD-SF_hydro_IIIA"/>
</dbReference>
<dbReference type="InterPro" id="IPR036412">
    <property type="entry name" value="HAD-like_sf"/>
</dbReference>
<comment type="similarity">
    <text evidence="7">Belongs to the gmhB family.</text>
</comment>
<dbReference type="STRING" id="402881.Plav_1894"/>
<evidence type="ECO:0000256" key="10">
    <source>
        <dbReference type="PIRSR" id="PIRSR004682-3"/>
    </source>
</evidence>
<feature type="binding site" evidence="9">
    <location>
        <begin position="127"/>
        <end position="128"/>
    </location>
    <ligand>
        <name>substrate</name>
    </ligand>
</feature>
<feature type="binding site" evidence="11">
    <location>
        <position position="109"/>
    </location>
    <ligand>
        <name>Zn(2+)</name>
        <dbReference type="ChEBI" id="CHEBI:29105"/>
    </ligand>
</feature>
<organism evidence="12 13">
    <name type="scientific">Parvibaculum lavamentivorans (strain DS-1 / DSM 13023 / NCIMB 13966)</name>
    <dbReference type="NCBI Taxonomy" id="402881"/>
    <lineage>
        <taxon>Bacteria</taxon>
        <taxon>Pseudomonadati</taxon>
        <taxon>Pseudomonadota</taxon>
        <taxon>Alphaproteobacteria</taxon>
        <taxon>Hyphomicrobiales</taxon>
        <taxon>Parvibaculaceae</taxon>
        <taxon>Parvibaculum</taxon>
    </lineage>
</organism>
<dbReference type="PIRSF" id="PIRSF004682">
    <property type="entry name" value="GmhB"/>
    <property type="match status" value="1"/>
</dbReference>
<evidence type="ECO:0000256" key="6">
    <source>
        <dbReference type="ARBA" id="ARBA00031828"/>
    </source>
</evidence>
<evidence type="ECO:0000256" key="7">
    <source>
        <dbReference type="PIRNR" id="PIRNR004682"/>
    </source>
</evidence>
<keyword evidence="11" id="KW-0862">Zinc</keyword>
<dbReference type="NCBIfam" id="TIGR01656">
    <property type="entry name" value="Histidinol-ppas"/>
    <property type="match status" value="1"/>
</dbReference>
<dbReference type="EMBL" id="CP000774">
    <property type="protein sequence ID" value="ABS63509.1"/>
    <property type="molecule type" value="Genomic_DNA"/>
</dbReference>
<comment type="cofactor">
    <cofactor evidence="11">
        <name>Zn(2+)</name>
        <dbReference type="ChEBI" id="CHEBI:29105"/>
    </cofactor>
</comment>
<evidence type="ECO:0000256" key="4">
    <source>
        <dbReference type="ARBA" id="ARBA00022801"/>
    </source>
</evidence>
<proteinExistence type="inferred from homology"/>
<dbReference type="EC" id="3.1.3.-" evidence="7"/>
<reference evidence="12 13" key="1">
    <citation type="journal article" date="2011" name="Stand. Genomic Sci.">
        <title>Complete genome sequence of Parvibaculum lavamentivorans type strain (DS-1(T)).</title>
        <authorList>
            <person name="Schleheck D."/>
            <person name="Weiss M."/>
            <person name="Pitluck S."/>
            <person name="Bruce D."/>
            <person name="Land M.L."/>
            <person name="Han S."/>
            <person name="Saunders E."/>
            <person name="Tapia R."/>
            <person name="Detter C."/>
            <person name="Brettin T."/>
            <person name="Han J."/>
            <person name="Woyke T."/>
            <person name="Goodwin L."/>
            <person name="Pennacchio L."/>
            <person name="Nolan M."/>
            <person name="Cook A.M."/>
            <person name="Kjelleberg S."/>
            <person name="Thomas T."/>
        </authorList>
    </citation>
    <scope>NUCLEOTIDE SEQUENCE [LARGE SCALE GENOMIC DNA]</scope>
    <source>
        <strain evidence="13">DS-1 / DSM 13023 / NCIMB 13966</strain>
    </source>
</reference>
<dbReference type="eggNOG" id="COG0241">
    <property type="taxonomic scope" value="Bacteria"/>
</dbReference>
<comment type="subcellular location">
    <subcellularLocation>
        <location evidence="1 7">Cytoplasm</location>
    </subcellularLocation>
</comment>
<dbReference type="NCBIfam" id="TIGR01662">
    <property type="entry name" value="HAD-SF-IIIA"/>
    <property type="match status" value="1"/>
</dbReference>
<evidence type="ECO:0000256" key="9">
    <source>
        <dbReference type="PIRSR" id="PIRSR004682-2"/>
    </source>
</evidence>
<feature type="active site" description="Proton donor" evidence="8">
    <location>
        <position position="28"/>
    </location>
</feature>
<gene>
    <name evidence="12" type="ordered locus">Plav_1894</name>
</gene>
<evidence type="ECO:0000313" key="12">
    <source>
        <dbReference type="EMBL" id="ABS63509.1"/>
    </source>
</evidence>
<dbReference type="Proteomes" id="UP000006377">
    <property type="component" value="Chromosome"/>
</dbReference>
<evidence type="ECO:0000256" key="2">
    <source>
        <dbReference type="ARBA" id="ARBA00022490"/>
    </source>
</evidence>
<dbReference type="HOGENOM" id="CLU_085077_2_1_5"/>
<sequence length="211" mass="22466">MLTQDGIWLSTGDEPSGKGAPALFLDRDGVLVKEVNYLKNKEDVALEAGAAEIINWAKGWPREYAAICVTNQSGIARGLVSWPEFEAVEAEITRQLAGKGAALDLTIACPFHPDFTPGYGSAEDAWRKPGCRMLEYAAERLGLDLAASWLIGDKAADIEAAKRAGLKGALLVLTGYGAREREAALALAGGTFKVAVLPDLIEARGFLDSAF</sequence>
<dbReference type="GO" id="GO:0016791">
    <property type="term" value="F:phosphatase activity"/>
    <property type="evidence" value="ECO:0007669"/>
    <property type="project" value="InterPro"/>
</dbReference>
<feature type="binding site" evidence="11">
    <location>
        <position position="28"/>
    </location>
    <ligand>
        <name>Mg(2+)</name>
        <dbReference type="ChEBI" id="CHEBI:18420"/>
    </ligand>
</feature>
<keyword evidence="13" id="KW-1185">Reference proteome</keyword>
<dbReference type="GO" id="GO:0046872">
    <property type="term" value="F:metal ion binding"/>
    <property type="evidence" value="ECO:0007669"/>
    <property type="project" value="UniProtKB-KW"/>
</dbReference>
<dbReference type="AlphaFoldDB" id="A7HUC6"/>
<feature type="binding site" evidence="11">
    <location>
        <position position="153"/>
    </location>
    <ligand>
        <name>Mg(2+)</name>
        <dbReference type="ChEBI" id="CHEBI:18420"/>
    </ligand>
</feature>
<feature type="active site" description="Nucleophile" evidence="8">
    <location>
        <position position="26"/>
    </location>
</feature>
<dbReference type="InterPro" id="IPR023214">
    <property type="entry name" value="HAD_sf"/>
</dbReference>
<dbReference type="SUPFAM" id="SSF56784">
    <property type="entry name" value="HAD-like"/>
    <property type="match status" value="1"/>
</dbReference>
<feature type="site" description="Stabilizes the phosphoryl group" evidence="10">
    <location>
        <position position="70"/>
    </location>
</feature>
<feature type="binding site" evidence="9">
    <location>
        <begin position="70"/>
        <end position="73"/>
    </location>
    <ligand>
        <name>substrate</name>
    </ligand>
</feature>
<feature type="binding site" evidence="9">
    <location>
        <begin position="34"/>
        <end position="37"/>
    </location>
    <ligand>
        <name>substrate</name>
    </ligand>
</feature>
<dbReference type="PANTHER" id="PTHR42891">
    <property type="entry name" value="D-GLYCERO-BETA-D-MANNO-HEPTOSE-1,7-BISPHOSPHATE 7-PHOSPHATASE"/>
    <property type="match status" value="1"/>
</dbReference>
<dbReference type="GO" id="GO:0005975">
    <property type="term" value="P:carbohydrate metabolic process"/>
    <property type="evidence" value="ECO:0007669"/>
    <property type="project" value="InterPro"/>
</dbReference>